<comment type="caution">
    <text evidence="2">The sequence shown here is derived from an EMBL/GenBank/DDBJ whole genome shotgun (WGS) entry which is preliminary data.</text>
</comment>
<dbReference type="EMBL" id="QNTU01000001">
    <property type="protein sequence ID" value="RBI69399.1"/>
    <property type="molecule type" value="Genomic_DNA"/>
</dbReference>
<evidence type="ECO:0000256" key="1">
    <source>
        <dbReference type="SAM" id="Phobius"/>
    </source>
</evidence>
<evidence type="ECO:0000313" key="2">
    <source>
        <dbReference type="EMBL" id="RBI69399.1"/>
    </source>
</evidence>
<sequence>MDDALKWQNRQKFDRRKRWSAKQSSLTQTLFTYSASQFIFASLLFLAGGVANFYRASRMHH</sequence>
<accession>A0A365TVD6</accession>
<keyword evidence="1" id="KW-0812">Transmembrane</keyword>
<feature type="transmembrane region" description="Helical" evidence="1">
    <location>
        <begin position="30"/>
        <end position="54"/>
    </location>
</feature>
<organism evidence="2 3">
    <name type="scientific">Vreelandella sulfidaeris</name>
    <dbReference type="NCBI Taxonomy" id="115553"/>
    <lineage>
        <taxon>Bacteria</taxon>
        <taxon>Pseudomonadati</taxon>
        <taxon>Pseudomonadota</taxon>
        <taxon>Gammaproteobacteria</taxon>
        <taxon>Oceanospirillales</taxon>
        <taxon>Halomonadaceae</taxon>
        <taxon>Vreelandella</taxon>
    </lineage>
</organism>
<dbReference type="Proteomes" id="UP000252204">
    <property type="component" value="Unassembled WGS sequence"/>
</dbReference>
<reference evidence="3" key="1">
    <citation type="submission" date="2018-06" db="EMBL/GenBank/DDBJ databases">
        <title>Whole genome sequencing of four bacterial strains from South Shetland trench revealing bio-synthetic gene clusters.</title>
        <authorList>
            <person name="Abdel-Mageed W.M."/>
            <person name="Lehri B."/>
            <person name="Jarmusch S."/>
            <person name="Miranda K."/>
            <person name="Goodfellow M."/>
            <person name="Jaspars M."/>
            <person name="Karlyshev A.V."/>
        </authorList>
    </citation>
    <scope>NUCLEOTIDE SEQUENCE [LARGE SCALE GENOMIC DNA]</scope>
    <source>
        <strain evidence="3">SST4</strain>
    </source>
</reference>
<keyword evidence="3" id="KW-1185">Reference proteome</keyword>
<gene>
    <name evidence="2" type="ORF">DQ400_01540</name>
</gene>
<protein>
    <submittedName>
        <fullName evidence="2">Uncharacterized protein</fullName>
    </submittedName>
</protein>
<dbReference type="OrthoDB" id="5862062at2"/>
<proteinExistence type="predicted"/>
<evidence type="ECO:0000313" key="3">
    <source>
        <dbReference type="Proteomes" id="UP000252204"/>
    </source>
</evidence>
<dbReference type="AlphaFoldDB" id="A0A365TVD6"/>
<keyword evidence="1" id="KW-1133">Transmembrane helix</keyword>
<keyword evidence="1" id="KW-0472">Membrane</keyword>
<name>A0A365TVD6_9GAMM</name>